<dbReference type="PROSITE" id="PS51450">
    <property type="entry name" value="LRR"/>
    <property type="match status" value="3"/>
</dbReference>
<dbReference type="InterPro" id="IPR050216">
    <property type="entry name" value="LRR_domain-containing"/>
</dbReference>
<accession>A0AAV7YMW3</accession>
<evidence type="ECO:0000313" key="6">
    <source>
        <dbReference type="Proteomes" id="UP001150062"/>
    </source>
</evidence>
<dbReference type="EMBL" id="JANTQA010000057">
    <property type="protein sequence ID" value="KAJ3428799.1"/>
    <property type="molecule type" value="Genomic_DNA"/>
</dbReference>
<protein>
    <submittedName>
        <fullName evidence="3">Uncharacterized protein</fullName>
    </submittedName>
</protein>
<dbReference type="Pfam" id="PF00560">
    <property type="entry name" value="LRR_1"/>
    <property type="match status" value="1"/>
</dbReference>
<dbReference type="Pfam" id="PF13855">
    <property type="entry name" value="LRR_8"/>
    <property type="match status" value="2"/>
</dbReference>
<dbReference type="SMART" id="SM00369">
    <property type="entry name" value="LRR_TYP"/>
    <property type="match status" value="6"/>
</dbReference>
<evidence type="ECO:0000256" key="2">
    <source>
        <dbReference type="ARBA" id="ARBA00022737"/>
    </source>
</evidence>
<evidence type="ECO:0000256" key="1">
    <source>
        <dbReference type="ARBA" id="ARBA00022614"/>
    </source>
</evidence>
<comment type="caution">
    <text evidence="3">The sequence shown here is derived from an EMBL/GenBank/DDBJ whole genome shotgun (WGS) entry which is preliminary data.</text>
</comment>
<dbReference type="Proteomes" id="UP001146793">
    <property type="component" value="Unassembled WGS sequence"/>
</dbReference>
<gene>
    <name evidence="3" type="ORF">M0812_24133</name>
    <name evidence="4" type="ORF">M0813_18782</name>
</gene>
<proteinExistence type="predicted"/>
<dbReference type="Proteomes" id="UP001150062">
    <property type="component" value="Unassembled WGS sequence"/>
</dbReference>
<organism evidence="3 5">
    <name type="scientific">Anaeramoeba flamelloides</name>
    <dbReference type="NCBI Taxonomy" id="1746091"/>
    <lineage>
        <taxon>Eukaryota</taxon>
        <taxon>Metamonada</taxon>
        <taxon>Anaeramoebidae</taxon>
        <taxon>Anaeramoeba</taxon>
    </lineage>
</organism>
<reference evidence="3" key="2">
    <citation type="submission" date="2022-08" db="EMBL/GenBank/DDBJ databases">
        <title>Novel sulphate-reducing endosymbionts in the free-living metamonad Anaeramoeba.</title>
        <authorList>
            <person name="Jerlstrom-Hultqvist J."/>
            <person name="Cepicka I."/>
            <person name="Gallot-Lavallee L."/>
            <person name="Salas-Leiva D."/>
            <person name="Curtis B.A."/>
            <person name="Zahonova K."/>
            <person name="Pipaliya S."/>
            <person name="Dacks J."/>
            <person name="Roger A.J."/>
        </authorList>
    </citation>
    <scope>NUCLEOTIDE SEQUENCE</scope>
    <source>
        <strain evidence="3">Busselton2</strain>
    </source>
</reference>
<reference evidence="4" key="1">
    <citation type="submission" date="2022-08" db="EMBL/GenBank/DDBJ databases">
        <title>Novel sulfate-reducing endosymbionts in the free-living metamonad Anaeramoeba.</title>
        <authorList>
            <person name="Jerlstrom-Hultqvist J."/>
            <person name="Cepicka I."/>
            <person name="Gallot-Lavallee L."/>
            <person name="Salas-Leiva D."/>
            <person name="Curtis B.A."/>
            <person name="Zahonova K."/>
            <person name="Pipaliya S."/>
            <person name="Dacks J."/>
            <person name="Roger A.J."/>
        </authorList>
    </citation>
    <scope>NUCLEOTIDE SEQUENCE</scope>
    <source>
        <strain evidence="4">Schooner1</strain>
    </source>
</reference>
<evidence type="ECO:0000313" key="5">
    <source>
        <dbReference type="Proteomes" id="UP001146793"/>
    </source>
</evidence>
<dbReference type="PANTHER" id="PTHR48051">
    <property type="match status" value="1"/>
</dbReference>
<dbReference type="InterPro" id="IPR003591">
    <property type="entry name" value="Leu-rich_rpt_typical-subtyp"/>
</dbReference>
<dbReference type="GO" id="GO:0005737">
    <property type="term" value="C:cytoplasm"/>
    <property type="evidence" value="ECO:0007669"/>
    <property type="project" value="TreeGrafter"/>
</dbReference>
<dbReference type="SUPFAM" id="SSF52058">
    <property type="entry name" value="L domain-like"/>
    <property type="match status" value="1"/>
</dbReference>
<sequence length="289" mass="33955">MRSRLQTIKKKRTNSKILKSQLKLHTQHFQFIFKQEFEKQKKENKKDLDLSGHSSNVLPISSFLNGENLVFWKNLRILDLSWNRLSSLPKEIEKLRVTSLQIHHNKFTAVPPQIFKITTLRNLGLDYNKLSKIPEKLSQLPKLSGLSLRHNNFTKFPFGTIQMQTLIWLSFDDNEIESIPKTFSQIFPNLQYLYFRHNGITSIPSNFWDLKQLKDVYFSDNLIPEIPNGISKCAKLRILVIDNNLIRELPQELIKKQLDLLDISNNRIKTRPICSSFHVEDRGNLFSHF</sequence>
<keyword evidence="6" id="KW-1185">Reference proteome</keyword>
<dbReference type="EMBL" id="JAOAOG010000127">
    <property type="protein sequence ID" value="KAJ6247255.1"/>
    <property type="molecule type" value="Genomic_DNA"/>
</dbReference>
<dbReference type="InterPro" id="IPR032675">
    <property type="entry name" value="LRR_dom_sf"/>
</dbReference>
<keyword evidence="2" id="KW-0677">Repeat</keyword>
<dbReference type="AlphaFoldDB" id="A0AAV7YMW3"/>
<evidence type="ECO:0000313" key="4">
    <source>
        <dbReference type="EMBL" id="KAJ6247255.1"/>
    </source>
</evidence>
<dbReference type="InterPro" id="IPR001611">
    <property type="entry name" value="Leu-rich_rpt"/>
</dbReference>
<dbReference type="PANTHER" id="PTHR48051:SF1">
    <property type="entry name" value="RAS SUPPRESSOR PROTEIN 1"/>
    <property type="match status" value="1"/>
</dbReference>
<evidence type="ECO:0000313" key="3">
    <source>
        <dbReference type="EMBL" id="KAJ3428799.1"/>
    </source>
</evidence>
<name>A0AAV7YMW3_9EUKA</name>
<dbReference type="Gene3D" id="3.80.10.10">
    <property type="entry name" value="Ribonuclease Inhibitor"/>
    <property type="match status" value="2"/>
</dbReference>
<keyword evidence="1" id="KW-0433">Leucine-rich repeat</keyword>